<proteinExistence type="predicted"/>
<reference evidence="1 2" key="1">
    <citation type="submission" date="2021-01" db="EMBL/GenBank/DDBJ databases">
        <title>Chromosome-level genome assembly of a human fungal pathogen reveals clustering of transcriptionally co-regulated genes.</title>
        <authorList>
            <person name="Voorhies M."/>
            <person name="Cohen S."/>
            <person name="Shea T.P."/>
            <person name="Petrus S."/>
            <person name="Munoz J.F."/>
            <person name="Poplawski S."/>
            <person name="Goldman W.E."/>
            <person name="Michael T."/>
            <person name="Cuomo C.A."/>
            <person name="Sil A."/>
            <person name="Beyhan S."/>
        </authorList>
    </citation>
    <scope>NUCLEOTIDE SEQUENCE [LARGE SCALE GENOMIC DNA]</scope>
    <source>
        <strain evidence="1 2">G184AR</strain>
    </source>
</reference>
<organism evidence="1 2">
    <name type="scientific">Ajellomyces capsulatus</name>
    <name type="common">Darling's disease fungus</name>
    <name type="synonym">Histoplasma capsulatum</name>
    <dbReference type="NCBI Taxonomy" id="5037"/>
    <lineage>
        <taxon>Eukaryota</taxon>
        <taxon>Fungi</taxon>
        <taxon>Dikarya</taxon>
        <taxon>Ascomycota</taxon>
        <taxon>Pezizomycotina</taxon>
        <taxon>Eurotiomycetes</taxon>
        <taxon>Eurotiomycetidae</taxon>
        <taxon>Onygenales</taxon>
        <taxon>Ajellomycetaceae</taxon>
        <taxon>Histoplasma</taxon>
    </lineage>
</organism>
<dbReference type="Proteomes" id="UP000670092">
    <property type="component" value="Unassembled WGS sequence"/>
</dbReference>
<evidence type="ECO:0000313" key="1">
    <source>
        <dbReference type="EMBL" id="KAG5303631.1"/>
    </source>
</evidence>
<dbReference type="EMBL" id="JAEVHI010000001">
    <property type="protein sequence ID" value="KAG5303631.1"/>
    <property type="molecule type" value="Genomic_DNA"/>
</dbReference>
<name>A0A8H8D6P1_AJECA</name>
<accession>A0A8H8D6P1</accession>
<dbReference type="AlphaFoldDB" id="A0A8H8D6P1"/>
<sequence length="82" mass="9142">MRRKNSASLFVATRRTSAYFFIIMDTGSLCQPNQGSFGYSIRIIPNTSQFHCTICRLGLLGQVCSCLTYLMLAISSITSKHL</sequence>
<gene>
    <name evidence="1" type="ORF">I7I52_01682</name>
</gene>
<comment type="caution">
    <text evidence="1">The sequence shown here is derived from an EMBL/GenBank/DDBJ whole genome shotgun (WGS) entry which is preliminary data.</text>
</comment>
<dbReference type="VEuPathDB" id="FungiDB:I7I52_01682"/>
<protein>
    <submittedName>
        <fullName evidence="1">Uncharacterized protein</fullName>
    </submittedName>
</protein>
<evidence type="ECO:0000313" key="2">
    <source>
        <dbReference type="Proteomes" id="UP000670092"/>
    </source>
</evidence>